<proteinExistence type="predicted"/>
<evidence type="ECO:0000313" key="2">
    <source>
        <dbReference type="EMBL" id="AEA33644.1"/>
    </source>
</evidence>
<dbReference type="EMBL" id="CP002606">
    <property type="protein sequence ID" value="AEA33644.1"/>
    <property type="molecule type" value="Genomic_DNA"/>
</dbReference>
<dbReference type="KEGG" id="hmr:Hipma_0674"/>
<keyword evidence="1" id="KW-0472">Membrane</keyword>
<keyword evidence="1" id="KW-1133">Transmembrane helix</keyword>
<organism evidence="2 3">
    <name type="scientific">Hippea maritima (strain ATCC 700847 / DSM 10411 / MH2)</name>
    <dbReference type="NCBI Taxonomy" id="760142"/>
    <lineage>
        <taxon>Bacteria</taxon>
        <taxon>Pseudomonadati</taxon>
        <taxon>Campylobacterota</taxon>
        <taxon>Desulfurellia</taxon>
        <taxon>Desulfurellales</taxon>
        <taxon>Hippeaceae</taxon>
        <taxon>Hippea</taxon>
    </lineage>
</organism>
<dbReference type="InParanoid" id="F2LV60"/>
<feature type="transmembrane region" description="Helical" evidence="1">
    <location>
        <begin position="24"/>
        <end position="43"/>
    </location>
</feature>
<keyword evidence="3" id="KW-1185">Reference proteome</keyword>
<dbReference type="AlphaFoldDB" id="F2LV60"/>
<name>F2LV60_HIPMA</name>
<reference evidence="2 3" key="1">
    <citation type="journal article" date="2011" name="Stand. Genomic Sci.">
        <title>Complete genome sequence of the thermophilic sulfur-reducer Hippea maritima type strain (MH(2)).</title>
        <authorList>
            <person name="Huntemann M."/>
            <person name="Lu M."/>
            <person name="Nolan M."/>
            <person name="Lapidus A."/>
            <person name="Lucas S."/>
            <person name="Hammon N."/>
            <person name="Deshpande S."/>
            <person name="Cheng J.F."/>
            <person name="Tapia R."/>
            <person name="Han C."/>
            <person name="Goodwin L."/>
            <person name="Pitluck S."/>
            <person name="Liolios K."/>
            <person name="Pagani I."/>
            <person name="Ivanova N."/>
            <person name="Ovchinikova G."/>
            <person name="Pati A."/>
            <person name="Chen A."/>
            <person name="Palaniappan K."/>
            <person name="Land M."/>
            <person name="Hauser L."/>
            <person name="Jeffries C.D."/>
            <person name="Detter J.C."/>
            <person name="Brambilla E.M."/>
            <person name="Rohde M."/>
            <person name="Spring S."/>
            <person name="Goker M."/>
            <person name="Woyke T."/>
            <person name="Bristow J."/>
            <person name="Eisen J.A."/>
            <person name="Markowitz V."/>
            <person name="Hugenholtz P."/>
            <person name="Kyrpides N.C."/>
            <person name="Klenk H.P."/>
            <person name="Mavromatis K."/>
        </authorList>
    </citation>
    <scope>NUCLEOTIDE SEQUENCE [LARGE SCALE GENOMIC DNA]</scope>
    <source>
        <strain evidence="3">ATCC 700847 / DSM 10411 / MH2</strain>
    </source>
</reference>
<feature type="transmembrane region" description="Helical" evidence="1">
    <location>
        <begin position="81"/>
        <end position="102"/>
    </location>
</feature>
<keyword evidence="1" id="KW-0812">Transmembrane</keyword>
<dbReference type="STRING" id="760142.Hipma_0674"/>
<sequence>MLVFKIIIATLIFALIQLYISSKANLIAAVVANIPVFTMFAFVSVSSGQDLRKMALYLSIMTLVISLSYLIVYLANISAKQVAVVVFGVVWGILTVIAYLLLRRVL</sequence>
<dbReference type="Proteomes" id="UP000008139">
    <property type="component" value="Chromosome"/>
</dbReference>
<evidence type="ECO:0000256" key="1">
    <source>
        <dbReference type="SAM" id="Phobius"/>
    </source>
</evidence>
<dbReference type="HOGENOM" id="CLU_2219507_0_0_7"/>
<accession>F2LV60</accession>
<evidence type="ECO:0000313" key="3">
    <source>
        <dbReference type="Proteomes" id="UP000008139"/>
    </source>
</evidence>
<protein>
    <submittedName>
        <fullName evidence="2">Uncharacterized protein</fullName>
    </submittedName>
</protein>
<reference evidence="3" key="2">
    <citation type="submission" date="2011-03" db="EMBL/GenBank/DDBJ databases">
        <title>The complete genome of Hippea maritima DSM 10411.</title>
        <authorList>
            <consortium name="US DOE Joint Genome Institute (JGI-PGF)"/>
            <person name="Lucas S."/>
            <person name="Copeland A."/>
            <person name="Lapidus A."/>
            <person name="Bruce D."/>
            <person name="Goodwin L."/>
            <person name="Pitluck S."/>
            <person name="Peters L."/>
            <person name="Kyrpides N."/>
            <person name="Mavromatis K."/>
            <person name="Pagani I."/>
            <person name="Ivanova N."/>
            <person name="Mikhailova N."/>
            <person name="Lu M."/>
            <person name="Detter J.C."/>
            <person name="Tapia R."/>
            <person name="Han C."/>
            <person name="Land M."/>
            <person name="Hauser L."/>
            <person name="Markowitz V."/>
            <person name="Cheng J.-F."/>
            <person name="Hugenholtz P."/>
            <person name="Woyke T."/>
            <person name="Wu D."/>
            <person name="Spring S."/>
            <person name="Schroeder M."/>
            <person name="Brambilla E."/>
            <person name="Klenk H.-P."/>
            <person name="Eisen J.A."/>
        </authorList>
    </citation>
    <scope>NUCLEOTIDE SEQUENCE [LARGE SCALE GENOMIC DNA]</scope>
    <source>
        <strain evidence="3">ATCC 700847 / DSM 10411 / MH2</strain>
    </source>
</reference>
<gene>
    <name evidence="2" type="ordered locus">Hipma_0674</name>
</gene>
<feature type="transmembrane region" description="Helical" evidence="1">
    <location>
        <begin position="55"/>
        <end position="75"/>
    </location>
</feature>